<evidence type="ECO:0000313" key="3">
    <source>
        <dbReference type="Proteomes" id="UP000245207"/>
    </source>
</evidence>
<evidence type="ECO:0000313" key="2">
    <source>
        <dbReference type="EMBL" id="PWA37212.1"/>
    </source>
</evidence>
<dbReference type="Proteomes" id="UP000245207">
    <property type="component" value="Unassembled WGS sequence"/>
</dbReference>
<feature type="region of interest" description="Disordered" evidence="1">
    <location>
        <begin position="1"/>
        <end position="36"/>
    </location>
</feature>
<comment type="caution">
    <text evidence="2">The sequence shown here is derived from an EMBL/GenBank/DDBJ whole genome shotgun (WGS) entry which is preliminary data.</text>
</comment>
<feature type="compositionally biased region" description="Basic residues" evidence="1">
    <location>
        <begin position="7"/>
        <end position="21"/>
    </location>
</feature>
<evidence type="ECO:0000256" key="1">
    <source>
        <dbReference type="SAM" id="MobiDB-lite"/>
    </source>
</evidence>
<dbReference type="EMBL" id="PKPP01017109">
    <property type="protein sequence ID" value="PWA37212.1"/>
    <property type="molecule type" value="Genomic_DNA"/>
</dbReference>
<sequence>MSENKNRLRGSSRNTKSKKKRVLGESSSRREAGQEEQWDVNVWLQWWTAERKKKATKKALLQVAKDEKEFSRSKAIVAEKEDELF</sequence>
<gene>
    <name evidence="2" type="ORF">CTI12_AA592760</name>
</gene>
<dbReference type="AlphaFoldDB" id="A0A2U1KKH5"/>
<reference evidence="2 3" key="1">
    <citation type="journal article" date="2018" name="Mol. Plant">
        <title>The genome of Artemisia annua provides insight into the evolution of Asteraceae family and artemisinin biosynthesis.</title>
        <authorList>
            <person name="Shen Q."/>
            <person name="Zhang L."/>
            <person name="Liao Z."/>
            <person name="Wang S."/>
            <person name="Yan T."/>
            <person name="Shi P."/>
            <person name="Liu M."/>
            <person name="Fu X."/>
            <person name="Pan Q."/>
            <person name="Wang Y."/>
            <person name="Lv Z."/>
            <person name="Lu X."/>
            <person name="Zhang F."/>
            <person name="Jiang W."/>
            <person name="Ma Y."/>
            <person name="Chen M."/>
            <person name="Hao X."/>
            <person name="Li L."/>
            <person name="Tang Y."/>
            <person name="Lv G."/>
            <person name="Zhou Y."/>
            <person name="Sun X."/>
            <person name="Brodelius P.E."/>
            <person name="Rose J.K.C."/>
            <person name="Tang K."/>
        </authorList>
    </citation>
    <scope>NUCLEOTIDE SEQUENCE [LARGE SCALE GENOMIC DNA]</scope>
    <source>
        <strain evidence="3">cv. Huhao1</strain>
        <tissue evidence="2">Leaf</tissue>
    </source>
</reference>
<keyword evidence="3" id="KW-1185">Reference proteome</keyword>
<organism evidence="2 3">
    <name type="scientific">Artemisia annua</name>
    <name type="common">Sweet wormwood</name>
    <dbReference type="NCBI Taxonomy" id="35608"/>
    <lineage>
        <taxon>Eukaryota</taxon>
        <taxon>Viridiplantae</taxon>
        <taxon>Streptophyta</taxon>
        <taxon>Embryophyta</taxon>
        <taxon>Tracheophyta</taxon>
        <taxon>Spermatophyta</taxon>
        <taxon>Magnoliopsida</taxon>
        <taxon>eudicotyledons</taxon>
        <taxon>Gunneridae</taxon>
        <taxon>Pentapetalae</taxon>
        <taxon>asterids</taxon>
        <taxon>campanulids</taxon>
        <taxon>Asterales</taxon>
        <taxon>Asteraceae</taxon>
        <taxon>Asteroideae</taxon>
        <taxon>Anthemideae</taxon>
        <taxon>Artemisiinae</taxon>
        <taxon>Artemisia</taxon>
    </lineage>
</organism>
<accession>A0A2U1KKH5</accession>
<protein>
    <submittedName>
        <fullName evidence="2">Uncharacterized protein</fullName>
    </submittedName>
</protein>
<name>A0A2U1KKH5_ARTAN</name>
<proteinExistence type="predicted"/>